<sequence>MDQSRRLSMSSSHSHTRLIVAPELPPRSTSDLPKLSLPGYKAYRPMDRSRRSSISSTYSHTRLTVAPILPRRSISEPPESSLPPLVATQHGNSGKSDETRLHVETKTFKPTTWLPLTLRKPFLLLLAATSFIIVMVITVLCWYSAQHRGIANDDGSPALFFAWRYVPTIIAVLYAQCCIMVAADVKRTEPFARMAHPDRIECQHTLLYVPKPWWKSVYIWMFKKRRGGPTARVLTLSSVAAAVASLVISTLSSSFFTTSEFIIRQSVPLQRQVLGSNGTISLAPRRDTYLHTISGFLRNTSTSMWVSDSYMVVPFVPGVDNDTKSGSLPDGVWEAETKVLQMTYDCASMTMTDKDPVNITLSSDEQGSVGMSGSWVVPAAPKGFKLVSEDGCALRVQSPIYYEGNSSIRAETGDLMDDFTEYGGALWTNMSDSYASWTDLIEDEGRQPNNVAGQDPLLNQWTRTFIYDLTNECRGRDLLLATPPWYTNNIPDEMTNNERRQWQDQYWANFSARALVCSPAYHEANMLVTASVGGSHSHITFNTSDHERLRKPIANTSLDLHHLNDLAFTKDWPKYLVDTSGGSLDQDDATHSQDAALLLAKSFSYNTTAMMQNITLGTKAGRFRARFFHELLLSSLNTADMPAMEPVTGNVPQVQKRILVAQDVAITLAVFMGLGLCYFAFMAWSVAAHRRPLGIRNDPATLAGMMSLITTETKIATDLRNVKSSGRPEMKRLIGSCVFGLRGGMIVEQQNPGAKSKAESVIEKSINPANKSEKQAESSVNLIMKPGKRRGKPSQGNWRPPMLRLTCLAIFFVGLSAITVTLLVLRSYARRNRLIQKAFVYQADLGVFNITFSPHSMIATLIAVLVGQCWEEIDNPMRTLQPYLSLSRGPQRGVFLSYRSSYWAWAAIKAVQSRHGLLCLVTAGTTLSQILIISMAATFGQDTVTREVGTQIHQPVIARQLPIEFGIDMSKPWADISERQPFYLSEMLLKTDDTEWLRTAMDEITSNTPTLAWTKDEWVFMPMNTTTISGDATSTEVSSVSGSQDAFEYAVSSANVTYTTSALRGRLECNALSVPMDWLDQVQDLFRNDPIFQNRNYENITGYVLPNTLFSNTSKAPIFTVPRRMACCANGTDPEKQSTIAYWSNNSTLNEEETEVPVGAEGPEVLRVPGNYPRHFLIKWIVGQAATTPVSGAEALLSLAVGNGNETLLYFLHRPQISIMECTPIIEQANASITFAKTSSQIFDFHLLHEPHPAPGAWDHAYDIEYSAPRSSTCRGNVSYGFLFLSQMLTAPHIVRPEKYTSWLSFNGILEDLNSEHFNIRDSNNGYNMDFMSYATLHLAGMNNTALLAPETLLRHSQKTFQTFFKHFAATGRWTYGATPERTVFENLYERSVPRAGRGSRSVNATLTERIVVLKTNEVALWLSLGIIFALLGILLVLIVSLRVVYPASSLQFPLECVADFLCLVAGSDELMRLVHSRGREELERSGVETRLGWFRDRRGAVRWGVERVGGGVEWVDGRGRGGGV</sequence>
<gene>
    <name evidence="3" type="ORF">BU23DRAFT_531901</name>
</gene>
<keyword evidence="4" id="KW-1185">Reference proteome</keyword>
<evidence type="ECO:0000313" key="4">
    <source>
        <dbReference type="Proteomes" id="UP000800036"/>
    </source>
</evidence>
<feature type="region of interest" description="Disordered" evidence="1">
    <location>
        <begin position="1"/>
        <end position="39"/>
    </location>
</feature>
<dbReference type="Pfam" id="PF11915">
    <property type="entry name" value="DUF3433"/>
    <property type="match status" value="2"/>
</dbReference>
<feature type="transmembrane region" description="Helical" evidence="2">
    <location>
        <begin position="917"/>
        <end position="939"/>
    </location>
</feature>
<feature type="transmembrane region" description="Helical" evidence="2">
    <location>
        <begin position="1419"/>
        <end position="1446"/>
    </location>
</feature>
<feature type="transmembrane region" description="Helical" evidence="2">
    <location>
        <begin position="845"/>
        <end position="870"/>
    </location>
</feature>
<evidence type="ECO:0000256" key="2">
    <source>
        <dbReference type="SAM" id="Phobius"/>
    </source>
</evidence>
<keyword evidence="2" id="KW-1133">Transmembrane helix</keyword>
<feature type="compositionally biased region" description="Low complexity" evidence="1">
    <location>
        <begin position="76"/>
        <end position="85"/>
    </location>
</feature>
<feature type="transmembrane region" description="Helical" evidence="2">
    <location>
        <begin position="802"/>
        <end position="825"/>
    </location>
</feature>
<dbReference type="OrthoDB" id="3248909at2759"/>
<dbReference type="Proteomes" id="UP000800036">
    <property type="component" value="Unassembled WGS sequence"/>
</dbReference>
<organism evidence="3 4">
    <name type="scientific">Bimuria novae-zelandiae CBS 107.79</name>
    <dbReference type="NCBI Taxonomy" id="1447943"/>
    <lineage>
        <taxon>Eukaryota</taxon>
        <taxon>Fungi</taxon>
        <taxon>Dikarya</taxon>
        <taxon>Ascomycota</taxon>
        <taxon>Pezizomycotina</taxon>
        <taxon>Dothideomycetes</taxon>
        <taxon>Pleosporomycetidae</taxon>
        <taxon>Pleosporales</taxon>
        <taxon>Massarineae</taxon>
        <taxon>Didymosphaeriaceae</taxon>
        <taxon>Bimuria</taxon>
    </lineage>
</organism>
<feature type="region of interest" description="Disordered" evidence="1">
    <location>
        <begin position="76"/>
        <end position="98"/>
    </location>
</feature>
<proteinExistence type="predicted"/>
<feature type="transmembrane region" description="Helical" evidence="2">
    <location>
        <begin position="122"/>
        <end position="145"/>
    </location>
</feature>
<feature type="compositionally biased region" description="Low complexity" evidence="1">
    <location>
        <begin position="1"/>
        <end position="13"/>
    </location>
</feature>
<evidence type="ECO:0000256" key="1">
    <source>
        <dbReference type="SAM" id="MobiDB-lite"/>
    </source>
</evidence>
<keyword evidence="2" id="KW-0812">Transmembrane</keyword>
<dbReference type="PANTHER" id="PTHR37544">
    <property type="entry name" value="SPRAY-RELATED"/>
    <property type="match status" value="1"/>
</dbReference>
<dbReference type="EMBL" id="ML976675">
    <property type="protein sequence ID" value="KAF1974355.1"/>
    <property type="molecule type" value="Genomic_DNA"/>
</dbReference>
<evidence type="ECO:0000313" key="3">
    <source>
        <dbReference type="EMBL" id="KAF1974355.1"/>
    </source>
</evidence>
<protein>
    <submittedName>
        <fullName evidence="3">Uncharacterized protein</fullName>
    </submittedName>
</protein>
<dbReference type="InterPro" id="IPR021840">
    <property type="entry name" value="DUF3433"/>
</dbReference>
<reference evidence="3" key="1">
    <citation type="journal article" date="2020" name="Stud. Mycol.">
        <title>101 Dothideomycetes genomes: a test case for predicting lifestyles and emergence of pathogens.</title>
        <authorList>
            <person name="Haridas S."/>
            <person name="Albert R."/>
            <person name="Binder M."/>
            <person name="Bloem J."/>
            <person name="Labutti K."/>
            <person name="Salamov A."/>
            <person name="Andreopoulos B."/>
            <person name="Baker S."/>
            <person name="Barry K."/>
            <person name="Bills G."/>
            <person name="Bluhm B."/>
            <person name="Cannon C."/>
            <person name="Castanera R."/>
            <person name="Culley D."/>
            <person name="Daum C."/>
            <person name="Ezra D."/>
            <person name="Gonzalez J."/>
            <person name="Henrissat B."/>
            <person name="Kuo A."/>
            <person name="Liang C."/>
            <person name="Lipzen A."/>
            <person name="Lutzoni F."/>
            <person name="Magnuson J."/>
            <person name="Mondo S."/>
            <person name="Nolan M."/>
            <person name="Ohm R."/>
            <person name="Pangilinan J."/>
            <person name="Park H.-J."/>
            <person name="Ramirez L."/>
            <person name="Alfaro M."/>
            <person name="Sun H."/>
            <person name="Tritt A."/>
            <person name="Yoshinaga Y."/>
            <person name="Zwiers L.-H."/>
            <person name="Turgeon B."/>
            <person name="Goodwin S."/>
            <person name="Spatafora J."/>
            <person name="Crous P."/>
            <person name="Grigoriev I."/>
        </authorList>
    </citation>
    <scope>NUCLEOTIDE SEQUENCE</scope>
    <source>
        <strain evidence="3">CBS 107.79</strain>
    </source>
</reference>
<name>A0A6A5VB46_9PLEO</name>
<feature type="transmembrane region" description="Helical" evidence="2">
    <location>
        <begin position="664"/>
        <end position="687"/>
    </location>
</feature>
<dbReference type="PANTHER" id="PTHR37544:SF3">
    <property type="entry name" value="SPRAY"/>
    <property type="match status" value="1"/>
</dbReference>
<feature type="transmembrane region" description="Helical" evidence="2">
    <location>
        <begin position="165"/>
        <end position="185"/>
    </location>
</feature>
<accession>A0A6A5VB46</accession>
<keyword evidence="2" id="KW-0472">Membrane</keyword>
<feature type="transmembrane region" description="Helical" evidence="2">
    <location>
        <begin position="233"/>
        <end position="256"/>
    </location>
</feature>